<dbReference type="GO" id="GO:0004135">
    <property type="term" value="F:amylo-alpha-1,6-glucosidase activity"/>
    <property type="evidence" value="ECO:0007669"/>
    <property type="project" value="InterPro"/>
</dbReference>
<dbReference type="PANTHER" id="PTHR43002">
    <property type="entry name" value="GLYCOGEN DEBRANCHING ENZYME"/>
    <property type="match status" value="1"/>
</dbReference>
<gene>
    <name evidence="6" type="primary">glgX</name>
    <name evidence="6" type="ORF">KEU06_06150</name>
</gene>
<feature type="region of interest" description="Disordered" evidence="4">
    <location>
        <begin position="455"/>
        <end position="478"/>
    </location>
</feature>
<dbReference type="InterPro" id="IPR044505">
    <property type="entry name" value="GlgX_Isoamylase_N_E_set"/>
</dbReference>
<comment type="similarity">
    <text evidence="1">Belongs to the glycosyl hydrolase 13 family.</text>
</comment>
<keyword evidence="3" id="KW-0326">Glycosidase</keyword>
<dbReference type="Pfam" id="PF02922">
    <property type="entry name" value="CBM_48"/>
    <property type="match status" value="1"/>
</dbReference>
<sequence length="666" mass="73463">MPSFFTQSESYPLGAVPTGSGVRFSVWSGAAERMWLCLFDEQGEAETARFEMARGEGGVFAVEVPGIGTGTRYGFRADGPYAPEQGLWFDPDKILMDPYALAIDRQYAYDSRLALPRGSAVDTAPLMPKAIVTALAEPVAPEPPIFRPGGLVYEVLPRGFTKLHPEVPEHLRGTLVAIAQPAVIRHLKKLKVSAIELMPIAAWIDERHLPPLGLRNAWGYNPVSFMALDPRVAPGGFQELRDLVAALRREGIGVILDVVFNHTGESDEKGPTLSLRGLDNRAYYRHEPGEPARLVNDTCTGNTLACGQPAVMRLVLDTLRHFVRHAGVGGFRFDLAPVLGRSAAGFAPDAPLLRLIAEDPVLKDRVLIAEPWDPGPGGYQLGRFPPPFLEWNDRFRDDVRRFWRGDDGTVGTLATRLAGSFDIFREASTRTVNFVAAHDGFSLADLVSYASKHNEPNGEMNRDGHSHEIAWNNGIEGGTNNDRIAGERRKDLHALLATLFFSRGTIMLSAGDEFGRTQHGNNNAYAQDNETIWLDWAGRDRELEAFVARLAEIRNALPVLSSCALLTGEAGSPQFPDVEWLKETGAPLTVADWHDPDRRRVTMLLADDDGRRVAVVINGDRRASVMGLPERPGFVWKNLLPDCERHSEKPFLAQGRTVYCLIEEAE</sequence>
<dbReference type="Proteomes" id="UP000680348">
    <property type="component" value="Unassembled WGS sequence"/>
</dbReference>
<evidence type="ECO:0000256" key="1">
    <source>
        <dbReference type="ARBA" id="ARBA00008061"/>
    </source>
</evidence>
<dbReference type="SUPFAM" id="SSF51011">
    <property type="entry name" value="Glycosyl hydrolase domain"/>
    <property type="match status" value="1"/>
</dbReference>
<comment type="caution">
    <text evidence="6">The sequence shown here is derived from an EMBL/GenBank/DDBJ whole genome shotgun (WGS) entry which is preliminary data.</text>
</comment>
<evidence type="ECO:0000259" key="5">
    <source>
        <dbReference type="SMART" id="SM00642"/>
    </source>
</evidence>
<dbReference type="AlphaFoldDB" id="A0A942DZF0"/>
<dbReference type="GO" id="GO:0005980">
    <property type="term" value="P:glycogen catabolic process"/>
    <property type="evidence" value="ECO:0007669"/>
    <property type="project" value="InterPro"/>
</dbReference>
<dbReference type="NCBIfam" id="TIGR02100">
    <property type="entry name" value="glgX_debranch"/>
    <property type="match status" value="1"/>
</dbReference>
<evidence type="ECO:0000313" key="7">
    <source>
        <dbReference type="Proteomes" id="UP000680348"/>
    </source>
</evidence>
<dbReference type="SMART" id="SM00642">
    <property type="entry name" value="Aamy"/>
    <property type="match status" value="1"/>
</dbReference>
<keyword evidence="7" id="KW-1185">Reference proteome</keyword>
<name>A0A942DZF0_9HYPH</name>
<organism evidence="6 7">
    <name type="scientific">Pseudaminobacter soli</name>
    <name type="common">ex Zhang et al. 2022</name>
    <dbReference type="NCBI Taxonomy" id="2831468"/>
    <lineage>
        <taxon>Bacteria</taxon>
        <taxon>Pseudomonadati</taxon>
        <taxon>Pseudomonadota</taxon>
        <taxon>Alphaproteobacteria</taxon>
        <taxon>Hyphomicrobiales</taxon>
        <taxon>Phyllobacteriaceae</taxon>
        <taxon>Pseudaminobacter</taxon>
    </lineage>
</organism>
<dbReference type="SUPFAM" id="SSF81296">
    <property type="entry name" value="E set domains"/>
    <property type="match status" value="1"/>
</dbReference>
<dbReference type="InterPro" id="IPR013783">
    <property type="entry name" value="Ig-like_fold"/>
</dbReference>
<reference evidence="6" key="1">
    <citation type="submission" date="2021-04" db="EMBL/GenBank/DDBJ databases">
        <title>Pseudaminobacter soli sp. nov., isolated from paddy soil contaminated by heavy metals.</title>
        <authorList>
            <person name="Zhang K."/>
        </authorList>
    </citation>
    <scope>NUCLEOTIDE SEQUENCE</scope>
    <source>
        <strain evidence="6">19-2017</strain>
    </source>
</reference>
<protein>
    <submittedName>
        <fullName evidence="6">Glycogen debranching protein GlgX</fullName>
    </submittedName>
</protein>
<evidence type="ECO:0000256" key="4">
    <source>
        <dbReference type="SAM" id="MobiDB-lite"/>
    </source>
</evidence>
<proteinExistence type="inferred from homology"/>
<dbReference type="CDD" id="cd11326">
    <property type="entry name" value="AmyAc_Glg_debranch"/>
    <property type="match status" value="1"/>
</dbReference>
<dbReference type="InterPro" id="IPR011837">
    <property type="entry name" value="Glycogen_debranch_GlgX"/>
</dbReference>
<feature type="domain" description="Glycosyl hydrolase family 13 catalytic" evidence="5">
    <location>
        <begin position="154"/>
        <end position="554"/>
    </location>
</feature>
<keyword evidence="2" id="KW-0378">Hydrolase</keyword>
<dbReference type="CDD" id="cd02856">
    <property type="entry name" value="E_set_GDE_Isoamylase_N"/>
    <property type="match status" value="1"/>
</dbReference>
<dbReference type="InterPro" id="IPR006047">
    <property type="entry name" value="GH13_cat_dom"/>
</dbReference>
<accession>A0A942DZF0</accession>
<dbReference type="EMBL" id="JAGWCR010000003">
    <property type="protein sequence ID" value="MBS3648206.1"/>
    <property type="molecule type" value="Genomic_DNA"/>
</dbReference>
<dbReference type="InterPro" id="IPR004193">
    <property type="entry name" value="Glyco_hydro_13_N"/>
</dbReference>
<dbReference type="SUPFAM" id="SSF51445">
    <property type="entry name" value="(Trans)glycosidases"/>
    <property type="match status" value="1"/>
</dbReference>
<feature type="compositionally biased region" description="Basic and acidic residues" evidence="4">
    <location>
        <begin position="455"/>
        <end position="468"/>
    </location>
</feature>
<dbReference type="Gene3D" id="3.20.20.80">
    <property type="entry name" value="Glycosidases"/>
    <property type="match status" value="1"/>
</dbReference>
<evidence type="ECO:0000313" key="6">
    <source>
        <dbReference type="EMBL" id="MBS3648206.1"/>
    </source>
</evidence>
<dbReference type="InterPro" id="IPR014756">
    <property type="entry name" value="Ig_E-set"/>
</dbReference>
<evidence type="ECO:0000256" key="3">
    <source>
        <dbReference type="ARBA" id="ARBA00023295"/>
    </source>
</evidence>
<dbReference type="RefSeq" id="WP_188253776.1">
    <property type="nucleotide sequence ID" value="NZ_JABVCF010000003.1"/>
</dbReference>
<dbReference type="InterPro" id="IPR017853">
    <property type="entry name" value="GH"/>
</dbReference>
<evidence type="ECO:0000256" key="2">
    <source>
        <dbReference type="ARBA" id="ARBA00022801"/>
    </source>
</evidence>
<dbReference type="Gene3D" id="2.60.40.10">
    <property type="entry name" value="Immunoglobulins"/>
    <property type="match status" value="1"/>
</dbReference>